<proteinExistence type="predicted"/>
<dbReference type="RefSeq" id="WP_382168752.1">
    <property type="nucleotide sequence ID" value="NZ_JBHTBR010000007.1"/>
</dbReference>
<protein>
    <submittedName>
        <fullName evidence="1">TIGR02466 family protein</fullName>
    </submittedName>
</protein>
<reference evidence="2" key="1">
    <citation type="journal article" date="2019" name="Int. J. Syst. Evol. Microbiol.">
        <title>The Global Catalogue of Microorganisms (GCM) 10K type strain sequencing project: providing services to taxonomists for standard genome sequencing and annotation.</title>
        <authorList>
            <consortium name="The Broad Institute Genomics Platform"/>
            <consortium name="The Broad Institute Genome Sequencing Center for Infectious Disease"/>
            <person name="Wu L."/>
            <person name="Ma J."/>
        </authorList>
    </citation>
    <scope>NUCLEOTIDE SEQUENCE [LARGE SCALE GENOMIC DNA]</scope>
    <source>
        <strain evidence="2">CCUG 51308</strain>
    </source>
</reference>
<dbReference type="InterPro" id="IPR012668">
    <property type="entry name" value="CHP02466"/>
</dbReference>
<keyword evidence="2" id="KW-1185">Reference proteome</keyword>
<dbReference type="EMBL" id="JBHTBR010000007">
    <property type="protein sequence ID" value="MFC7292879.1"/>
    <property type="molecule type" value="Genomic_DNA"/>
</dbReference>
<dbReference type="Gene3D" id="2.60.120.620">
    <property type="entry name" value="q2cbj1_9rhob like domain"/>
    <property type="match status" value="1"/>
</dbReference>
<dbReference type="Proteomes" id="UP001596492">
    <property type="component" value="Unassembled WGS sequence"/>
</dbReference>
<dbReference type="NCBIfam" id="TIGR02466">
    <property type="entry name" value="TIGR02466 family protein"/>
    <property type="match status" value="1"/>
</dbReference>
<comment type="caution">
    <text evidence="1">The sequence shown here is derived from an EMBL/GenBank/DDBJ whole genome shotgun (WGS) entry which is preliminary data.</text>
</comment>
<evidence type="ECO:0000313" key="2">
    <source>
        <dbReference type="Proteomes" id="UP001596492"/>
    </source>
</evidence>
<dbReference type="Pfam" id="PF13759">
    <property type="entry name" value="2OG-FeII_Oxy_5"/>
    <property type="match status" value="1"/>
</dbReference>
<sequence>MTPTTHALFPTPVMVVHKILDKLQVAQINTDISRMDFSSNAKSSALAHSNSAIGPLDPVLQKAFSPIKGKLVAFGQELFGEELNWTIKEAWVNILETGGHQAMHLHANSFISGVVYLTDSHPSANLIFQKPESHTGFVFSNFNARSELNPFTAARWQVPEIKAGDLILFPSFMMHGVASNEGEQRISLAFNAIPDKLDSWGYSIRFNPD</sequence>
<accession>A0ABW2IPJ1</accession>
<organism evidence="1 2">
    <name type="scientific">Hirschia litorea</name>
    <dbReference type="NCBI Taxonomy" id="1199156"/>
    <lineage>
        <taxon>Bacteria</taxon>
        <taxon>Pseudomonadati</taxon>
        <taxon>Pseudomonadota</taxon>
        <taxon>Alphaproteobacteria</taxon>
        <taxon>Hyphomonadales</taxon>
        <taxon>Hyphomonadaceae</taxon>
        <taxon>Hirschia</taxon>
    </lineage>
</organism>
<dbReference type="SUPFAM" id="SSF51197">
    <property type="entry name" value="Clavaminate synthase-like"/>
    <property type="match status" value="1"/>
</dbReference>
<gene>
    <name evidence="1" type="ORF">ACFQS8_14730</name>
</gene>
<evidence type="ECO:0000313" key="1">
    <source>
        <dbReference type="EMBL" id="MFC7292879.1"/>
    </source>
</evidence>
<name>A0ABW2IPJ1_9PROT</name>